<comment type="caution">
    <text evidence="1">The sequence shown here is derived from an EMBL/GenBank/DDBJ whole genome shotgun (WGS) entry which is preliminary data.</text>
</comment>
<name>A0A1J5QWP9_9ZZZZ</name>
<accession>A0A1J5QWP9</accession>
<reference evidence="1" key="1">
    <citation type="submission" date="2016-10" db="EMBL/GenBank/DDBJ databases">
        <title>Sequence of Gallionella enrichment culture.</title>
        <authorList>
            <person name="Poehlein A."/>
            <person name="Muehling M."/>
            <person name="Daniel R."/>
        </authorList>
    </citation>
    <scope>NUCLEOTIDE SEQUENCE</scope>
</reference>
<organism evidence="1">
    <name type="scientific">mine drainage metagenome</name>
    <dbReference type="NCBI Taxonomy" id="410659"/>
    <lineage>
        <taxon>unclassified sequences</taxon>
        <taxon>metagenomes</taxon>
        <taxon>ecological metagenomes</taxon>
    </lineage>
</organism>
<protein>
    <submittedName>
        <fullName evidence="1">Uncharacterized protein</fullName>
    </submittedName>
</protein>
<sequence>MSTEVTAPARPELSAVFDPATCSEIRRRYGDLDEYARPAVFSAALEPSRFALRKWLDHEVGRLDADGRAHVLNRLRGADSHSAALAELTGLALLRDAGGFTVALDPELDGLTPDLLAYDAVSNAPVLIAEVWTRSVSIDVVKAQRGWTALRKAVAKIRVPALLSVSVSDLDRSDPPGKIERDRIVDHLRTHLPRCLETGWMTTCHGLTFEVVGRTQQSVRLLPVSTSRSIDRDHVVDAIETKVSRYRKLAERLALPLLVLLATEPRTGLDAAVVGDVLAGKNMVVVNFDRSTVGSMKTRNLTLRKTNAPPVFSQALSAVGFIDVHDGHDAELTIWPIVGSRRQLPAFADDPRVRVLAHVGVEVTSSPPSLPTA</sequence>
<evidence type="ECO:0000313" key="1">
    <source>
        <dbReference type="EMBL" id="OIQ80317.1"/>
    </source>
</evidence>
<gene>
    <name evidence="1" type="ORF">GALL_379350</name>
</gene>
<dbReference type="AlphaFoldDB" id="A0A1J5QWP9"/>
<proteinExistence type="predicted"/>
<dbReference type="EMBL" id="MLJW01001078">
    <property type="protein sequence ID" value="OIQ80317.1"/>
    <property type="molecule type" value="Genomic_DNA"/>
</dbReference>